<evidence type="ECO:0000256" key="1">
    <source>
        <dbReference type="ARBA" id="ARBA00022763"/>
    </source>
</evidence>
<keyword evidence="4" id="KW-0238">DNA-binding</keyword>
<dbReference type="InterPro" id="IPR011545">
    <property type="entry name" value="DEAD/DEAH_box_helicase_dom"/>
</dbReference>
<dbReference type="GO" id="GO:0003678">
    <property type="term" value="F:DNA helicase activity"/>
    <property type="evidence" value="ECO:0007669"/>
    <property type="project" value="TreeGrafter"/>
</dbReference>
<dbReference type="SMART" id="SM00487">
    <property type="entry name" value="DEXDc"/>
    <property type="match status" value="1"/>
</dbReference>
<evidence type="ECO:0000313" key="7">
    <source>
        <dbReference type="EMBL" id="PJE69219.1"/>
    </source>
</evidence>
<evidence type="ECO:0000256" key="4">
    <source>
        <dbReference type="ARBA" id="ARBA00023125"/>
    </source>
</evidence>
<dbReference type="PANTHER" id="PTHR47964">
    <property type="entry name" value="ATP-DEPENDENT DNA HELICASE HOMOLOG RECG, CHLOROPLASTIC"/>
    <property type="match status" value="1"/>
</dbReference>
<feature type="non-terminal residue" evidence="7">
    <location>
        <position position="163"/>
    </location>
</feature>
<dbReference type="PANTHER" id="PTHR47964:SF1">
    <property type="entry name" value="ATP-DEPENDENT DNA HELICASE HOMOLOG RECG, CHLOROPLASTIC"/>
    <property type="match status" value="1"/>
</dbReference>
<keyword evidence="3 7" id="KW-0067">ATP-binding</keyword>
<accession>A0A2M8L5W5</accession>
<dbReference type="InterPro" id="IPR027417">
    <property type="entry name" value="P-loop_NTPase"/>
</dbReference>
<evidence type="ECO:0000313" key="8">
    <source>
        <dbReference type="Proteomes" id="UP000229500"/>
    </source>
</evidence>
<comment type="caution">
    <text evidence="7">The sequence shown here is derived from an EMBL/GenBank/DDBJ whole genome shotgun (WGS) entry which is preliminary data.</text>
</comment>
<keyword evidence="5" id="KW-0234">DNA repair</keyword>
<keyword evidence="3 7" id="KW-0547">Nucleotide-binding</keyword>
<dbReference type="AlphaFoldDB" id="A0A2M8L5W5"/>
<dbReference type="SUPFAM" id="SSF52540">
    <property type="entry name" value="P-loop containing nucleoside triphosphate hydrolases"/>
    <property type="match status" value="1"/>
</dbReference>
<dbReference type="Gene3D" id="3.40.50.300">
    <property type="entry name" value="P-loop containing nucleotide triphosphate hydrolases"/>
    <property type="match status" value="1"/>
</dbReference>
<dbReference type="GO" id="GO:0005524">
    <property type="term" value="F:ATP binding"/>
    <property type="evidence" value="ECO:0007669"/>
    <property type="project" value="InterPro"/>
</dbReference>
<dbReference type="Pfam" id="PF00270">
    <property type="entry name" value="DEAD"/>
    <property type="match status" value="1"/>
</dbReference>
<reference evidence="8" key="1">
    <citation type="submission" date="2017-09" db="EMBL/GenBank/DDBJ databases">
        <title>Depth-based differentiation of microbial function through sediment-hosted aquifers and enrichment of novel symbionts in the deep terrestrial subsurface.</title>
        <authorList>
            <person name="Probst A.J."/>
            <person name="Ladd B."/>
            <person name="Jarett J.K."/>
            <person name="Geller-Mcgrath D.E."/>
            <person name="Sieber C.M.K."/>
            <person name="Emerson J.B."/>
            <person name="Anantharaman K."/>
            <person name="Thomas B.C."/>
            <person name="Malmstrom R."/>
            <person name="Stieglmeier M."/>
            <person name="Klingl A."/>
            <person name="Woyke T."/>
            <person name="Ryan C.M."/>
            <person name="Banfield J.F."/>
        </authorList>
    </citation>
    <scope>NUCLEOTIDE SEQUENCE [LARGE SCALE GENOMIC DNA]</scope>
</reference>
<keyword evidence="1" id="KW-0227">DNA damage</keyword>
<dbReference type="EMBL" id="PFEL01000044">
    <property type="protein sequence ID" value="PJE69219.1"/>
    <property type="molecule type" value="Genomic_DNA"/>
</dbReference>
<keyword evidence="2" id="KW-0378">Hydrolase</keyword>
<organism evidence="7 8">
    <name type="scientific">Candidatus Shapirobacteria bacterium CG10_big_fil_rev_8_21_14_0_10_38_14</name>
    <dbReference type="NCBI Taxonomy" id="1974483"/>
    <lineage>
        <taxon>Bacteria</taxon>
        <taxon>Candidatus Shapironibacteriota</taxon>
    </lineage>
</organism>
<evidence type="ECO:0000259" key="6">
    <source>
        <dbReference type="PROSITE" id="PS51192"/>
    </source>
</evidence>
<evidence type="ECO:0000256" key="2">
    <source>
        <dbReference type="ARBA" id="ARBA00022801"/>
    </source>
</evidence>
<keyword evidence="3 7" id="KW-0347">Helicase</keyword>
<dbReference type="PROSITE" id="PS51192">
    <property type="entry name" value="HELICASE_ATP_BIND_1"/>
    <property type="match status" value="1"/>
</dbReference>
<feature type="domain" description="Helicase ATP-binding" evidence="6">
    <location>
        <begin position="26"/>
        <end position="163"/>
    </location>
</feature>
<dbReference type="GO" id="GO:0016787">
    <property type="term" value="F:hydrolase activity"/>
    <property type="evidence" value="ECO:0007669"/>
    <property type="project" value="UniProtKB-KW"/>
</dbReference>
<dbReference type="GO" id="GO:0006281">
    <property type="term" value="P:DNA repair"/>
    <property type="evidence" value="ECO:0007669"/>
    <property type="project" value="UniProtKB-KW"/>
</dbReference>
<dbReference type="InterPro" id="IPR047112">
    <property type="entry name" value="RecG/Mfd"/>
</dbReference>
<name>A0A2M8L5W5_9BACT</name>
<evidence type="ECO:0000256" key="3">
    <source>
        <dbReference type="ARBA" id="ARBA00022806"/>
    </source>
</evidence>
<sequence>VQKLVKSLPFKLTDAQKKACWQILKDLEKPRPMNRLLEGDVGSGKTVVAAIAALNTVRAGYQTAFMAPTEILAKQHFKTVSELLNNFKLNIGLLTGQEDKFISKKLKNEIIEISRQKLLEKTKKGEIDILIGTHALIQDQVKFSNLALVILDEQHRFGVEQRA</sequence>
<dbReference type="InterPro" id="IPR014001">
    <property type="entry name" value="Helicase_ATP-bd"/>
</dbReference>
<dbReference type="Proteomes" id="UP000229500">
    <property type="component" value="Unassembled WGS sequence"/>
</dbReference>
<protein>
    <submittedName>
        <fullName evidence="7">DNA helicase RecG</fullName>
    </submittedName>
</protein>
<evidence type="ECO:0000256" key="5">
    <source>
        <dbReference type="ARBA" id="ARBA00023204"/>
    </source>
</evidence>
<gene>
    <name evidence="7" type="ORF">COU96_00920</name>
</gene>
<dbReference type="GO" id="GO:0003677">
    <property type="term" value="F:DNA binding"/>
    <property type="evidence" value="ECO:0007669"/>
    <property type="project" value="UniProtKB-KW"/>
</dbReference>
<feature type="non-terminal residue" evidence="7">
    <location>
        <position position="1"/>
    </location>
</feature>
<proteinExistence type="predicted"/>